<accession>A0ABU5VI96</accession>
<comment type="caution">
    <text evidence="1">The sequence shown here is derived from an EMBL/GenBank/DDBJ whole genome shotgun (WGS) entry which is preliminary data.</text>
</comment>
<reference evidence="1 2" key="1">
    <citation type="submission" date="2023-12" db="EMBL/GenBank/DDBJ databases">
        <title>Pseudomonas machongensis sp. nov., isolated from wilted pepper plants (Capsicum annuum).</title>
        <authorList>
            <person name="Qiu M."/>
            <person name="Li Y."/>
            <person name="Liu Q."/>
            <person name="Zhang X."/>
            <person name="Huang Y."/>
            <person name="Guo R."/>
            <person name="Hu M."/>
            <person name="Zhou J."/>
            <person name="Zhou X."/>
        </authorList>
    </citation>
    <scope>NUCLEOTIDE SEQUENCE [LARGE SCALE GENOMIC DNA]</scope>
    <source>
        <strain evidence="1 2">MH2</strain>
    </source>
</reference>
<organism evidence="1 2">
    <name type="scientific">Pseudomonas machongensis</name>
    <dbReference type="NCBI Taxonomy" id="3110229"/>
    <lineage>
        <taxon>Bacteria</taxon>
        <taxon>Pseudomonadati</taxon>
        <taxon>Pseudomonadota</taxon>
        <taxon>Gammaproteobacteria</taxon>
        <taxon>Pseudomonadales</taxon>
        <taxon>Pseudomonadaceae</taxon>
        <taxon>Pseudomonas</taxon>
    </lineage>
</organism>
<evidence type="ECO:0000313" key="2">
    <source>
        <dbReference type="Proteomes" id="UP001302573"/>
    </source>
</evidence>
<keyword evidence="2" id="KW-1185">Reference proteome</keyword>
<sequence length="1508" mass="169723">MSLSTPRPQVGDLDCEIAKHFQTRPSLKDVASRMLKQQWLARMLDPSLDPATLFIRSTGKPGTEPHQRSLVSLLIQRYIFKTTLNLTPLQDILIQTQPSLADKTLESSLHPIETLIDETAPFLLKEYCQALTDYWTDADKHHGKSPWQWCSQYLRERYKTALDGHRKEQSMDDRTLAVAQQLLDNTSDNPGLVLHNVRLDMLINWQLDPDLASALLIESPASEGKEAVTLLFTTSGRLLQYQSRNAMLARGRRRLPASLPPAKTVMRLIRIPGRPFDNQASGLLQQQLHGSLIVSSIPDQLQRPDELALALDRTTSMLSLCGIDDTAAHDRLAAELPEWLRNAQPGQLQRYALVLTDIAQTYEGAGKKGWLDGILDAQTFAYAKLYEWILKDHPDFDLDLKQLRAANHQVTAVAIPGAGALETSGSIHVERFDLAQLAIANLGLLQPGKVVVESVDGSGVPPWFDETYLRALITQADIAKHYPQMLRAKLLDDPQAAQRRTALLRKQLRSQLPLLVMDLNLRGLTSGPDLSKEIGQLFTNPQPQSVEWYLRPFALQSSLDASPDHVSNTWLIEKSAGNDGPCLLYRPLLATPLSYFQDRIALFEALATPGDLQDDILQRLPEQARKVYAYGGFREPHLFHPGEDDWAVPFGKPAPASLSIEPPCLDPASALYKACVEETITQFSSHAQSSEQTRWARWQTLGWLLLNTVLPFAPESVATAGWIIQMESSFLQATSDRPQNTSDRAATLVELLLNLATLLFAHARRRIDLQRPLEAPTVDPLATPTVDQLPTLVSSAPDPLFDFSWSNPLFKLDSAQRQSLLALRAPYKVAELGPPISHGALQGLFLHDARTWVSLDSGVYEVQLDPIAQRQRIIDAANPDKPGPWLRHEESGRWELDLRLHLKGGMPLGKRIAQLKAENAKALTTLNATIIEERAQSQSRQQMLIDALKDAEGKEDEASLHKYLSTAKECSTFWAQHLEHLRQRNERAVLEKYKVRRAFALCQQVRCEQEVFRALNRLHDPLRAQMLEMYDRQNSGHEITPAEATTLAECIEKILLLLDQMVEHGPLLTEQRAQLEKLRSEHQTEISGYIEVVDKGGIKPSSNLVLRWMRIEACINRMTMLQQLDEESSFWIQRAWNNLQMSITQHLQLARLKSPGEEVSARVLSSITGQLRTARRQLNNLIRHMDPERSRDEFKRMEQDFDAFADDVAREADELPEFIPVSTVQQLRAQLPGLIETQEHGILLGTVREGEPSIVDIPTPASETPTRSYTLKDDRWVELEAAVPEAPVAAQPPKLKRLLKNGRSCMTAARKELARLSKSYSNDYLPVEIEEILKDHRGRLDSARESIERRLTADNATDEASAGGDAAIVIKEIEDLTAQLTTESIRLRTKAALKQKPRMGELQFLIEQTNITIKPVGTRKALTKVKGRPADFLDEYVVQHDGQAIWYAHFHYRSSTATREDFVAGHLKLASQRFAQGKMVTNPHSPNQEEVYRSPISLADAKQYFFTD</sequence>
<dbReference type="EMBL" id="JAYFUI010000180">
    <property type="protein sequence ID" value="MEA5673102.1"/>
    <property type="molecule type" value="Genomic_DNA"/>
</dbReference>
<name>A0ABU5VI96_9PSED</name>
<gene>
    <name evidence="1" type="ORF">VA602_17365</name>
</gene>
<evidence type="ECO:0000313" key="1">
    <source>
        <dbReference type="EMBL" id="MEA5673102.1"/>
    </source>
</evidence>
<protein>
    <submittedName>
        <fullName evidence="1">DUF6543 domain-containing protein</fullName>
    </submittedName>
</protein>
<dbReference type="RefSeq" id="WP_323453806.1">
    <property type="nucleotide sequence ID" value="NZ_JAYFUI010000180.1"/>
</dbReference>
<proteinExistence type="predicted"/>
<dbReference type="Proteomes" id="UP001302573">
    <property type="component" value="Unassembled WGS sequence"/>
</dbReference>